<evidence type="ECO:0000313" key="2">
    <source>
        <dbReference type="Proteomes" id="UP000688947"/>
    </source>
</evidence>
<comment type="caution">
    <text evidence="1">The sequence shown here is derived from an EMBL/GenBank/DDBJ whole genome shotgun (WGS) entry which is preliminary data.</text>
</comment>
<accession>A0A8T1TNL7</accession>
<dbReference type="EMBL" id="JAENGZ010002350">
    <property type="protein sequence ID" value="KAG6944003.1"/>
    <property type="molecule type" value="Genomic_DNA"/>
</dbReference>
<dbReference type="OrthoDB" id="128561at2759"/>
<organism evidence="1 2">
    <name type="scientific">Phytophthora cactorum</name>
    <dbReference type="NCBI Taxonomy" id="29920"/>
    <lineage>
        <taxon>Eukaryota</taxon>
        <taxon>Sar</taxon>
        <taxon>Stramenopiles</taxon>
        <taxon>Oomycota</taxon>
        <taxon>Peronosporomycetes</taxon>
        <taxon>Peronosporales</taxon>
        <taxon>Peronosporaceae</taxon>
        <taxon>Phytophthora</taxon>
    </lineage>
</organism>
<dbReference type="AlphaFoldDB" id="A0A8T1TNL7"/>
<reference evidence="1" key="1">
    <citation type="submission" date="2021-01" db="EMBL/GenBank/DDBJ databases">
        <title>Phytophthora aleatoria, a newly-described species from Pinus radiata is distinct from Phytophthora cactorum isolates based on comparative genomics.</title>
        <authorList>
            <person name="Mcdougal R."/>
            <person name="Panda P."/>
            <person name="Williams N."/>
            <person name="Studholme D.J."/>
        </authorList>
    </citation>
    <scope>NUCLEOTIDE SEQUENCE</scope>
    <source>
        <strain evidence="1">NZFS 3830</strain>
    </source>
</reference>
<name>A0A8T1TNL7_9STRA</name>
<gene>
    <name evidence="1" type="ORF">JG687_00018113</name>
</gene>
<protein>
    <submittedName>
        <fullName evidence="1">Uncharacterized protein</fullName>
    </submittedName>
</protein>
<dbReference type="Proteomes" id="UP000688947">
    <property type="component" value="Unassembled WGS sequence"/>
</dbReference>
<sequence>MRGGKHRCISSHCMAFDATPSPPACLLPRSVDGVSSYRVVLAGTMAERQDAQVRKMHLICYPVVKRLLKFCTGE</sequence>
<proteinExistence type="predicted"/>
<evidence type="ECO:0000313" key="1">
    <source>
        <dbReference type="EMBL" id="KAG6944003.1"/>
    </source>
</evidence>